<proteinExistence type="predicted"/>
<evidence type="ECO:0000313" key="4">
    <source>
        <dbReference type="Proteomes" id="UP000315724"/>
    </source>
</evidence>
<dbReference type="PANTHER" id="PTHR30121">
    <property type="entry name" value="UNCHARACTERIZED PROTEIN YJGR-RELATED"/>
    <property type="match status" value="1"/>
</dbReference>
<dbReference type="SUPFAM" id="SSF52540">
    <property type="entry name" value="P-loop containing nucleoside triphosphate hydrolases"/>
    <property type="match status" value="1"/>
</dbReference>
<protein>
    <submittedName>
        <fullName evidence="3">AAA-like domain protein</fullName>
    </submittedName>
</protein>
<dbReference type="PANTHER" id="PTHR30121:SF6">
    <property type="entry name" value="SLR6007 PROTEIN"/>
    <property type="match status" value="1"/>
</dbReference>
<sequence length="827" mass="92094">MFNYEKLGAFYLGREYDIETSEVRPDYVMYDAKDLTTHAVIVGMTGSGKTGLGISLLEEAAIDGIPSLIIDPKGDMGNLLLNFPSLSPKDFQPWVEQGEANRKGMTVEQYAADRAKLWKEGLAQWEQSPERLEKLKQAAEVAIYTPGSDAGLPLTILKSLAAPPEQVVNNSDAMREKVSTAVSGLLTLLGIDADPLRSREHILLSNILDKAWREGRDLDMHSLIREIQTPPFKKIGIMDLDSIFPAKDRLELAMTVNNILASPAFSTWMQGEPLNIQRLLYTDEGKPRMAVLSIAHLNDQERMFFVTLLLNEVVSWMRTQTGTSSLRALLYMDEVFGYLPPTANPPSKIPLLTLLKQARAYGVGLVLSTQNPVDLDYKALSNAGTWFLGRLQTERDQLRVLDGLQGASANAGVNFDRKKIERILSGVGSRVFMMNNVHEDQPVLFHTRWALSYLSGPMTRAQIAKVMAPFKAAKVAAPSIAPVATPTLSSQEQDTLKQPARIGSPPPILPPEAKQKFVAVSRNVSLDAKILYRPALLGVGALHFVDSKSDVDNWKDCASLLNLRSSDDLERDPWSESQLIKVSNFEIEAEPVDQAGYSELPGNCSRKTSWRSWKASYKSYLYREQRLQLSHSPELKEYSRPDERPGDFAARIGQAAREKRDLEIAKLRKKYESKFKTLSDRLRRAEVKVEKEEQQASSATMSAAVSIGTSILGALFGRKTLSATNVSRAGTSMRSASRAANQRSDIKRAKADVEEVEQDIQDLEKKLNEEVEKITADYSEGQLEIQPYEVKPRKSDIAVDEVSILWLPYQVTDDGIAEPAYDDDSKE</sequence>
<dbReference type="AlphaFoldDB" id="A0A517QTX9"/>
<gene>
    <name evidence="3" type="ORF">Mal48_43660</name>
</gene>
<dbReference type="EMBL" id="CP036267">
    <property type="protein sequence ID" value="QDT35091.1"/>
    <property type="molecule type" value="Genomic_DNA"/>
</dbReference>
<dbReference type="Gene3D" id="3.40.50.300">
    <property type="entry name" value="P-loop containing nucleotide triphosphate hydrolases"/>
    <property type="match status" value="2"/>
</dbReference>
<dbReference type="RefSeq" id="WP_145204093.1">
    <property type="nucleotide sequence ID" value="NZ_CP036267.1"/>
</dbReference>
<feature type="coiled-coil region" evidence="1">
    <location>
        <begin position="739"/>
        <end position="773"/>
    </location>
</feature>
<dbReference type="InterPro" id="IPR027417">
    <property type="entry name" value="P-loop_NTPase"/>
</dbReference>
<feature type="domain" description="Helicase HerA central" evidence="2">
    <location>
        <begin position="31"/>
        <end position="95"/>
    </location>
</feature>
<keyword evidence="4" id="KW-1185">Reference proteome</keyword>
<dbReference type="Proteomes" id="UP000315724">
    <property type="component" value="Chromosome"/>
</dbReference>
<evidence type="ECO:0000313" key="3">
    <source>
        <dbReference type="EMBL" id="QDT35091.1"/>
    </source>
</evidence>
<feature type="coiled-coil region" evidence="1">
    <location>
        <begin position="668"/>
        <end position="702"/>
    </location>
</feature>
<keyword evidence="1" id="KW-0175">Coiled coil</keyword>
<dbReference type="KEGG" id="tpol:Mal48_43660"/>
<dbReference type="InterPro" id="IPR051162">
    <property type="entry name" value="T4SS_component"/>
</dbReference>
<evidence type="ECO:0000259" key="2">
    <source>
        <dbReference type="Pfam" id="PF01935"/>
    </source>
</evidence>
<evidence type="ECO:0000256" key="1">
    <source>
        <dbReference type="SAM" id="Coils"/>
    </source>
</evidence>
<organism evidence="3 4">
    <name type="scientific">Thalassoglobus polymorphus</name>
    <dbReference type="NCBI Taxonomy" id="2527994"/>
    <lineage>
        <taxon>Bacteria</taxon>
        <taxon>Pseudomonadati</taxon>
        <taxon>Planctomycetota</taxon>
        <taxon>Planctomycetia</taxon>
        <taxon>Planctomycetales</taxon>
        <taxon>Planctomycetaceae</taxon>
        <taxon>Thalassoglobus</taxon>
    </lineage>
</organism>
<reference evidence="3 4" key="1">
    <citation type="submission" date="2019-02" db="EMBL/GenBank/DDBJ databases">
        <title>Deep-cultivation of Planctomycetes and their phenomic and genomic characterization uncovers novel biology.</title>
        <authorList>
            <person name="Wiegand S."/>
            <person name="Jogler M."/>
            <person name="Boedeker C."/>
            <person name="Pinto D."/>
            <person name="Vollmers J."/>
            <person name="Rivas-Marin E."/>
            <person name="Kohn T."/>
            <person name="Peeters S.H."/>
            <person name="Heuer A."/>
            <person name="Rast P."/>
            <person name="Oberbeckmann S."/>
            <person name="Bunk B."/>
            <person name="Jeske O."/>
            <person name="Meyerdierks A."/>
            <person name="Storesund J.E."/>
            <person name="Kallscheuer N."/>
            <person name="Luecker S."/>
            <person name="Lage O.M."/>
            <person name="Pohl T."/>
            <person name="Merkel B.J."/>
            <person name="Hornburger P."/>
            <person name="Mueller R.-W."/>
            <person name="Bruemmer F."/>
            <person name="Labrenz M."/>
            <person name="Spormann A.M."/>
            <person name="Op den Camp H."/>
            <person name="Overmann J."/>
            <person name="Amann R."/>
            <person name="Jetten M.S.M."/>
            <person name="Mascher T."/>
            <person name="Medema M.H."/>
            <person name="Devos D.P."/>
            <person name="Kaster A.-K."/>
            <person name="Ovreas L."/>
            <person name="Rohde M."/>
            <person name="Galperin M.Y."/>
            <person name="Jogler C."/>
        </authorList>
    </citation>
    <scope>NUCLEOTIDE SEQUENCE [LARGE SCALE GENOMIC DNA]</scope>
    <source>
        <strain evidence="3 4">Mal48</strain>
    </source>
</reference>
<name>A0A517QTX9_9PLAN</name>
<dbReference type="Pfam" id="PF01935">
    <property type="entry name" value="DUF87"/>
    <property type="match status" value="1"/>
</dbReference>
<dbReference type="InterPro" id="IPR002789">
    <property type="entry name" value="HerA_central"/>
</dbReference>
<accession>A0A517QTX9</accession>
<dbReference type="OrthoDB" id="9758751at2"/>